<gene>
    <name evidence="5" type="ORF">BB560_004261</name>
</gene>
<reference evidence="5 6" key="1">
    <citation type="journal article" date="2018" name="MBio">
        <title>Comparative Genomics Reveals the Core Gene Toolbox for the Fungus-Insect Symbiosis.</title>
        <authorList>
            <person name="Wang Y."/>
            <person name="Stata M."/>
            <person name="Wang W."/>
            <person name="Stajich J.E."/>
            <person name="White M.M."/>
            <person name="Moncalvo J.M."/>
        </authorList>
    </citation>
    <scope>NUCLEOTIDE SEQUENCE [LARGE SCALE GENOMIC DNA]</scope>
    <source>
        <strain evidence="5 6">SC-DP-2</strain>
    </source>
</reference>
<comment type="subcellular location">
    <subcellularLocation>
        <location evidence="1">Nucleus</location>
    </subcellularLocation>
</comment>
<proteinExistence type="inferred from homology"/>
<feature type="compositionally biased region" description="Basic and acidic residues" evidence="4">
    <location>
        <begin position="423"/>
        <end position="439"/>
    </location>
</feature>
<feature type="region of interest" description="Disordered" evidence="4">
    <location>
        <begin position="1"/>
        <end position="67"/>
    </location>
</feature>
<sequence>MNSNPFSFPSFSLAPEDDEQKSKSKENISQGREKKDSTERSGVKRTRRHEDKKSSKPKKATKDGLCYLDTRPKEAHLRYGFSVDSNPSKFSKHSTKSVLGLKKYHLKRSKENKGLAELVLPESEVLSRYMDINWKEVSKASQRLDFVFPLKNMGNDDESSYIFIPIEHEGSSDTSNQTKDQLDLANTKARISEINEKLQKSPKDISLWMEYIDIQQELLESTFSRSKNIKSKLALVETQISICEKAIYKNPENAVLHNKYMALCSLVFSPIEIINKWDTLLEKNWHPLLEVSKLNFIQSNFSTFISSEVPPIFIESIRRIEKNKKLFSDFYSLSNKVQVYIIARLISLYLETGYTEKAVALLQAFLEWEFCKPYSVKQMLHAEQVLSFEKYWESPNKKIGSKNGLRWNSNLFEQKTNCTFEVSLRDEDNRGNKGNERSSSDQNSLEIPFNKPLNIKMVDGDENIAQWLKNEISASITYIEPISDFDTEPKTHELEYINDPFRFVLFEDVSFICSESPMLSSPFESMTVLSALFSFFNINFPSPSASTNYSVSISSTSFCSDSGNSLIFGSFNSDQYLDIPGGCWWCLRDLGLPEVFGPLTAPQTQALGSNKGLTKLRVGDDFSLRSEINTGYLEDSLEKEKSNFLKLNLLNCPIFMSIIGSSIGIYGFADISNTTTGTNRQPIPFVSQWISAPLVISPQNILFFDLVSNILLNFVNLDNLDQDFKEWVCIFFIALSGYKSYKAGKKVAKSLLKTSPEAWFLWDFYANFELAYGNESRAIVIWKGALKRLSCSNTEKQSFAVILWLNLILTYLRQKNLSAVKVLLIIMHFPHLWGIDESLPISELFGESETLEELYFKVDKNMRKPYVSWESKYNPTEWFSGLVISSLYSYFFPEKNNSLNSNDYSVDLHTGEKKLQDAMENLKSNKPSAVNENRSRVDIDKVKGEELIKDTLLELITVQTASLIYYHNTRIHNTYHQPKHFREMVIKSLDVYPENTCLWEMLISSESKVHIHDRISSVSQRLLNKFDGFKLRQIIIRTQIINKSFQEIFYSGSFPELDYWLKRLCNDEITNKSARLWLYCILYNSIKATRVNQMKVSDLTEKKTKKKISNDNNVYDLIQRAIRQVPWSKGIFVSGLKLALNNIKSINSSELFGILVEKDFRLWNSVERFLE</sequence>
<evidence type="ECO:0000256" key="4">
    <source>
        <dbReference type="SAM" id="MobiDB-lite"/>
    </source>
</evidence>
<dbReference type="Proteomes" id="UP000245609">
    <property type="component" value="Unassembled WGS sequence"/>
</dbReference>
<dbReference type="PANTHER" id="PTHR13471:SF0">
    <property type="entry name" value="NUCLEAR EXOSOME REGULATOR NRDE2"/>
    <property type="match status" value="1"/>
</dbReference>
<feature type="compositionally biased region" description="Basic and acidic residues" evidence="4">
    <location>
        <begin position="20"/>
        <end position="54"/>
    </location>
</feature>
<dbReference type="EMBL" id="MBFS01001180">
    <property type="protein sequence ID" value="PVV01323.1"/>
    <property type="molecule type" value="Genomic_DNA"/>
</dbReference>
<organism evidence="5 6">
    <name type="scientific">Smittium megazygosporum</name>
    <dbReference type="NCBI Taxonomy" id="133381"/>
    <lineage>
        <taxon>Eukaryota</taxon>
        <taxon>Fungi</taxon>
        <taxon>Fungi incertae sedis</taxon>
        <taxon>Zoopagomycota</taxon>
        <taxon>Kickxellomycotina</taxon>
        <taxon>Harpellomycetes</taxon>
        <taxon>Harpellales</taxon>
        <taxon>Legeriomycetaceae</taxon>
        <taxon>Smittium</taxon>
    </lineage>
</organism>
<dbReference type="Pfam" id="PF08424">
    <property type="entry name" value="NRDE-2"/>
    <property type="match status" value="1"/>
</dbReference>
<evidence type="ECO:0000256" key="2">
    <source>
        <dbReference type="ARBA" id="ARBA00009265"/>
    </source>
</evidence>
<dbReference type="GO" id="GO:1902369">
    <property type="term" value="P:negative regulation of RNA catabolic process"/>
    <property type="evidence" value="ECO:0007669"/>
    <property type="project" value="TreeGrafter"/>
</dbReference>
<evidence type="ECO:0000313" key="6">
    <source>
        <dbReference type="Proteomes" id="UP000245609"/>
    </source>
</evidence>
<evidence type="ECO:0000256" key="1">
    <source>
        <dbReference type="ARBA" id="ARBA00004123"/>
    </source>
</evidence>
<name>A0A2T9Z9P3_9FUNG</name>
<accession>A0A2T9Z9P3</accession>
<protein>
    <recommendedName>
        <fullName evidence="7">DUF1740-domain-containing protein</fullName>
    </recommendedName>
</protein>
<comment type="caution">
    <text evidence="5">The sequence shown here is derived from an EMBL/GenBank/DDBJ whole genome shotgun (WGS) entry which is preliminary data.</text>
</comment>
<evidence type="ECO:0000313" key="5">
    <source>
        <dbReference type="EMBL" id="PVV01323.1"/>
    </source>
</evidence>
<dbReference type="OrthoDB" id="297219at2759"/>
<feature type="region of interest" description="Disordered" evidence="4">
    <location>
        <begin position="423"/>
        <end position="446"/>
    </location>
</feature>
<comment type="similarity">
    <text evidence="2">Belongs to the NRDE2 family.</text>
</comment>
<dbReference type="InterPro" id="IPR013633">
    <property type="entry name" value="NRDE-2"/>
</dbReference>
<keyword evidence="6" id="KW-1185">Reference proteome</keyword>
<dbReference type="PANTHER" id="PTHR13471">
    <property type="entry name" value="TETRATRICOPEPTIDE-LIKE HELICAL"/>
    <property type="match status" value="1"/>
</dbReference>
<keyword evidence="3" id="KW-0539">Nucleus</keyword>
<dbReference type="AlphaFoldDB" id="A0A2T9Z9P3"/>
<feature type="compositionally biased region" description="Low complexity" evidence="4">
    <location>
        <begin position="1"/>
        <end position="12"/>
    </location>
</feature>
<dbReference type="STRING" id="133381.A0A2T9Z9P3"/>
<dbReference type="GO" id="GO:0031048">
    <property type="term" value="P:regulatory ncRNA-mediated heterochromatin formation"/>
    <property type="evidence" value="ECO:0007669"/>
    <property type="project" value="TreeGrafter"/>
</dbReference>
<evidence type="ECO:0008006" key="7">
    <source>
        <dbReference type="Google" id="ProtNLM"/>
    </source>
</evidence>
<dbReference type="GO" id="GO:0071013">
    <property type="term" value="C:catalytic step 2 spliceosome"/>
    <property type="evidence" value="ECO:0007669"/>
    <property type="project" value="TreeGrafter"/>
</dbReference>
<evidence type="ECO:0000256" key="3">
    <source>
        <dbReference type="ARBA" id="ARBA00023242"/>
    </source>
</evidence>